<dbReference type="KEGG" id="ctai:NCTC12078_02455"/>
<feature type="signal peptide" evidence="2">
    <location>
        <begin position="1"/>
        <end position="28"/>
    </location>
</feature>
<evidence type="ECO:0000313" key="4">
    <source>
        <dbReference type="EMBL" id="VFB04430.1"/>
    </source>
</evidence>
<reference evidence="3 5" key="1">
    <citation type="submission" date="2016-10" db="EMBL/GenBank/DDBJ databases">
        <authorList>
            <person name="Varghese N."/>
            <person name="Submissions S."/>
        </authorList>
    </citation>
    <scope>NUCLEOTIDE SEQUENCE [LARGE SCALE GENOMIC DNA]</scope>
    <source>
        <strain evidence="3 5">CGMCC 1.10941</strain>
    </source>
</reference>
<keyword evidence="1" id="KW-0812">Transmembrane</keyword>
<keyword evidence="5" id="KW-1185">Reference proteome</keyword>
<accession>A0A4U8WGA0</accession>
<feature type="transmembrane region" description="Helical" evidence="1">
    <location>
        <begin position="52"/>
        <end position="69"/>
    </location>
</feature>
<dbReference type="Proteomes" id="UP000199242">
    <property type="component" value="Unassembled WGS sequence"/>
</dbReference>
<name>A0A1G9Q4G5_9FLAO</name>
<dbReference type="STRING" id="1141221.SAMN05216273_111140"/>
<feature type="chain" id="PRO_5044557528" evidence="2">
    <location>
        <begin position="29"/>
        <end position="78"/>
    </location>
</feature>
<protein>
    <submittedName>
        <fullName evidence="4">Uncharacterized protein</fullName>
    </submittedName>
</protein>
<dbReference type="EMBL" id="LR215974">
    <property type="protein sequence ID" value="VFB04430.1"/>
    <property type="molecule type" value="Genomic_DNA"/>
</dbReference>
<evidence type="ECO:0000313" key="6">
    <source>
        <dbReference type="Proteomes" id="UP000290013"/>
    </source>
</evidence>
<dbReference type="OrthoDB" id="1274265at2"/>
<keyword evidence="1" id="KW-0472">Membrane</keyword>
<dbReference type="Proteomes" id="UP000290013">
    <property type="component" value="Chromosome"/>
</dbReference>
<evidence type="ECO:0000256" key="1">
    <source>
        <dbReference type="SAM" id="Phobius"/>
    </source>
</evidence>
<evidence type="ECO:0000256" key="2">
    <source>
        <dbReference type="SAM" id="SignalP"/>
    </source>
</evidence>
<proteinExistence type="predicted"/>
<dbReference type="AlphaFoldDB" id="A0A1G9Q4G5"/>
<dbReference type="RefSeq" id="WP_089744621.1">
    <property type="nucleotide sequence ID" value="NZ_FNHD01000011.1"/>
</dbReference>
<evidence type="ECO:0000313" key="5">
    <source>
        <dbReference type="Proteomes" id="UP000199242"/>
    </source>
</evidence>
<sequence>MNSSLITKKLERFAVCILTLLTGFIAFAQETAPKVEVTTTTTKTEEWYANPVYIIIGAILFIVLIAVLMRGGRSASRD</sequence>
<gene>
    <name evidence="4" type="ORF">NCTC12078_02455</name>
    <name evidence="3" type="ORF">SAMN05216273_111140</name>
</gene>
<keyword evidence="2" id="KW-0732">Signal</keyword>
<dbReference type="EMBL" id="FNHD01000011">
    <property type="protein sequence ID" value="SDM05235.1"/>
    <property type="molecule type" value="Genomic_DNA"/>
</dbReference>
<evidence type="ECO:0000313" key="3">
    <source>
        <dbReference type="EMBL" id="SDM05235.1"/>
    </source>
</evidence>
<accession>A0A1G9Q4G5</accession>
<keyword evidence="1" id="KW-1133">Transmembrane helix</keyword>
<reference evidence="4 6" key="2">
    <citation type="submission" date="2019-02" db="EMBL/GenBank/DDBJ databases">
        <authorList>
            <consortium name="Pathogen Informatics"/>
        </authorList>
    </citation>
    <scope>NUCLEOTIDE SEQUENCE [LARGE SCALE GENOMIC DNA]</scope>
    <source>
        <strain evidence="4 6">3012STDY6944375</strain>
    </source>
</reference>
<organism evidence="4 6">
    <name type="scientific">Chryseobacterium taihuense</name>
    <dbReference type="NCBI Taxonomy" id="1141221"/>
    <lineage>
        <taxon>Bacteria</taxon>
        <taxon>Pseudomonadati</taxon>
        <taxon>Bacteroidota</taxon>
        <taxon>Flavobacteriia</taxon>
        <taxon>Flavobacteriales</taxon>
        <taxon>Weeksellaceae</taxon>
        <taxon>Chryseobacterium group</taxon>
        <taxon>Chryseobacterium</taxon>
    </lineage>
</organism>